<evidence type="ECO:0000256" key="1">
    <source>
        <dbReference type="ARBA" id="ARBA00004141"/>
    </source>
</evidence>
<evidence type="ECO:0000256" key="2">
    <source>
        <dbReference type="ARBA" id="ARBA00022692"/>
    </source>
</evidence>
<dbReference type="InterPro" id="IPR000725">
    <property type="entry name" value="Olfact_rcpt"/>
</dbReference>
<dbReference type="RefSeq" id="XP_012861552.1">
    <property type="nucleotide sequence ID" value="XM_013006098.1"/>
</dbReference>
<dbReference type="PRINTS" id="PR00245">
    <property type="entry name" value="OLFACTORYR"/>
</dbReference>
<dbReference type="CDD" id="cd15410">
    <property type="entry name" value="7tmA_OR5D-like"/>
    <property type="match status" value="1"/>
</dbReference>
<evidence type="ECO:0000256" key="5">
    <source>
        <dbReference type="ARBA" id="ARBA00023136"/>
    </source>
</evidence>
<evidence type="ECO:0000313" key="11">
    <source>
        <dbReference type="RefSeq" id="XP_012861552.1"/>
    </source>
</evidence>
<dbReference type="PANTHER" id="PTHR48018">
    <property type="entry name" value="OLFACTORY RECEPTOR"/>
    <property type="match status" value="1"/>
</dbReference>
<reference evidence="11" key="1">
    <citation type="submission" date="2025-08" db="UniProtKB">
        <authorList>
            <consortium name="RefSeq"/>
        </authorList>
    </citation>
    <scope>IDENTIFICATION</scope>
</reference>
<evidence type="ECO:0000256" key="7">
    <source>
        <dbReference type="ARBA" id="ARBA00023224"/>
    </source>
</evidence>
<dbReference type="InterPro" id="IPR017452">
    <property type="entry name" value="GPCR_Rhodpsn_7TM"/>
</dbReference>
<keyword evidence="3 8" id="KW-1133">Transmembrane helix</keyword>
<feature type="transmembrane region" description="Helical" evidence="8">
    <location>
        <begin position="242"/>
        <end position="261"/>
    </location>
</feature>
<comment type="subcellular location">
    <subcellularLocation>
        <location evidence="1">Membrane</location>
        <topology evidence="1">Multi-pass membrane protein</topology>
    </subcellularLocation>
</comment>
<feature type="domain" description="G-protein coupled receptors family 1 profile" evidence="9">
    <location>
        <begin position="41"/>
        <end position="290"/>
    </location>
</feature>
<dbReference type="PROSITE" id="PS00237">
    <property type="entry name" value="G_PROTEIN_RECEP_F1_1"/>
    <property type="match status" value="1"/>
</dbReference>
<name>A0ABM0ZRT6_ECHTE</name>
<dbReference type="Gene3D" id="1.20.1070.10">
    <property type="entry name" value="Rhodopsin 7-helix transmembrane proteins"/>
    <property type="match status" value="1"/>
</dbReference>
<dbReference type="Pfam" id="PF13853">
    <property type="entry name" value="7tm_4"/>
    <property type="match status" value="1"/>
</dbReference>
<sequence>MAAENHTLFTDFIFLGVSDRKDVQQGLFVLFLLVYGITVIPNLGMMLLIKVDPRLHTPMYYLLSNLSFCDVCYSSTVSPKMLADFLAEPKRIPYSMCAFQLYFCGAFADVECLLLAVMAYDRYVAICNPLFYTIAMSGGICTRLVAGAYIVGLVDSAIHTCCTYYLSFCKSNVINHFFCDIPPLLALSCSDTSINDIMIFTFSSCIVGCSIVTVLLSYCYIITTIFRMNCAEGRQKAFSTCASHLTAVAIFHGTLLFMYFRPSSSYSMDTDKMASVFYTVVIPMLNPLLYSLRNKDVIGALKKNDEH</sequence>
<protein>
    <submittedName>
        <fullName evidence="11">Olfactory receptor-like protein OLF2</fullName>
    </submittedName>
</protein>
<keyword evidence="4" id="KW-0297">G-protein coupled receptor</keyword>
<keyword evidence="10" id="KW-1185">Reference proteome</keyword>
<evidence type="ECO:0000259" key="9">
    <source>
        <dbReference type="PROSITE" id="PS50262"/>
    </source>
</evidence>
<gene>
    <name evidence="11" type="primary">LOC101659443</name>
</gene>
<feature type="transmembrane region" description="Helical" evidence="8">
    <location>
        <begin position="130"/>
        <end position="150"/>
    </location>
</feature>
<dbReference type="GeneID" id="101659443"/>
<evidence type="ECO:0000256" key="3">
    <source>
        <dbReference type="ARBA" id="ARBA00022989"/>
    </source>
</evidence>
<keyword evidence="5 8" id="KW-0472">Membrane</keyword>
<evidence type="ECO:0000256" key="6">
    <source>
        <dbReference type="ARBA" id="ARBA00023170"/>
    </source>
</evidence>
<dbReference type="PROSITE" id="PS50262">
    <property type="entry name" value="G_PROTEIN_RECEP_F1_2"/>
    <property type="match status" value="1"/>
</dbReference>
<proteinExistence type="predicted"/>
<dbReference type="InterPro" id="IPR000276">
    <property type="entry name" value="GPCR_Rhodpsn"/>
</dbReference>
<feature type="transmembrane region" description="Helical" evidence="8">
    <location>
        <begin position="273"/>
        <end position="292"/>
    </location>
</feature>
<evidence type="ECO:0000313" key="10">
    <source>
        <dbReference type="Proteomes" id="UP000694863"/>
    </source>
</evidence>
<accession>A0ABM0ZRT6</accession>
<feature type="transmembrane region" description="Helical" evidence="8">
    <location>
        <begin position="27"/>
        <end position="48"/>
    </location>
</feature>
<feature type="transmembrane region" description="Helical" evidence="8">
    <location>
        <begin position="99"/>
        <end position="118"/>
    </location>
</feature>
<evidence type="ECO:0000256" key="8">
    <source>
        <dbReference type="SAM" id="Phobius"/>
    </source>
</evidence>
<feature type="transmembrane region" description="Helical" evidence="8">
    <location>
        <begin position="197"/>
        <end position="221"/>
    </location>
</feature>
<keyword evidence="7" id="KW-0807">Transducer</keyword>
<dbReference type="SUPFAM" id="SSF81321">
    <property type="entry name" value="Family A G protein-coupled receptor-like"/>
    <property type="match status" value="1"/>
</dbReference>
<organism evidence="10 11">
    <name type="scientific">Echinops telfairi</name>
    <name type="common">Lesser hedgehog tenrec</name>
    <dbReference type="NCBI Taxonomy" id="9371"/>
    <lineage>
        <taxon>Eukaryota</taxon>
        <taxon>Metazoa</taxon>
        <taxon>Chordata</taxon>
        <taxon>Craniata</taxon>
        <taxon>Vertebrata</taxon>
        <taxon>Euteleostomi</taxon>
        <taxon>Mammalia</taxon>
        <taxon>Eutheria</taxon>
        <taxon>Afrotheria</taxon>
        <taxon>Tenrecidae</taxon>
        <taxon>Tenrecinae</taxon>
        <taxon>Echinops</taxon>
    </lineage>
</organism>
<evidence type="ECO:0000256" key="4">
    <source>
        <dbReference type="ARBA" id="ARBA00023040"/>
    </source>
</evidence>
<dbReference type="Proteomes" id="UP000694863">
    <property type="component" value="Unplaced"/>
</dbReference>
<keyword evidence="6" id="KW-0675">Receptor</keyword>
<keyword evidence="2 8" id="KW-0812">Transmembrane</keyword>